<comment type="caution">
    <text evidence="1">The sequence shown here is derived from an EMBL/GenBank/DDBJ whole genome shotgun (WGS) entry which is preliminary data.</text>
</comment>
<gene>
    <name evidence="1" type="ORF">SanaruYs_06350</name>
</gene>
<dbReference type="EMBL" id="BHXQ01000001">
    <property type="protein sequence ID" value="GCC50420.1"/>
    <property type="molecule type" value="Genomic_DNA"/>
</dbReference>
<proteinExistence type="predicted"/>
<keyword evidence="2" id="KW-1185">Reference proteome</keyword>
<reference evidence="1 2" key="1">
    <citation type="submission" date="2018-11" db="EMBL/GenBank/DDBJ databases">
        <title>Chryseotalea sanarue gen. nov., sp., nov., a member of the family Cytophagaceae, isolated from a brackish lake in Hamamatsu Japan.</title>
        <authorList>
            <person name="Maejima Y."/>
            <person name="Iino T."/>
            <person name="Muraguchi Y."/>
            <person name="Fukuda K."/>
            <person name="Ohkuma M."/>
            <person name="Moriuchi R."/>
            <person name="Dohra H."/>
            <person name="Kimbara K."/>
            <person name="Shintani M."/>
        </authorList>
    </citation>
    <scope>NUCLEOTIDE SEQUENCE [LARGE SCALE GENOMIC DNA]</scope>
    <source>
        <strain evidence="1 2">Ys</strain>
    </source>
</reference>
<accession>A0A401U6E6</accession>
<dbReference type="Proteomes" id="UP000288227">
    <property type="component" value="Unassembled WGS sequence"/>
</dbReference>
<dbReference type="AlphaFoldDB" id="A0A401U6E6"/>
<evidence type="ECO:0000313" key="1">
    <source>
        <dbReference type="EMBL" id="GCC50420.1"/>
    </source>
</evidence>
<evidence type="ECO:0000313" key="2">
    <source>
        <dbReference type="Proteomes" id="UP000288227"/>
    </source>
</evidence>
<sequence length="168" mass="19320">MHLSSEIKLLKKYYMPLDFEKFVAKGNEFINSLDHELGNKGREYASRILRSVFRAIRSKLSVSESIDLISQLPMALKAVYVDGWKPVKDTQPVFSIYDLSDEIIRQDGLAAWRDFSGRDEAIVALKAVMKTLSNYVSFGEMRHVIAIFPSPVKEEMMELIKPRFQTQN</sequence>
<dbReference type="Pfam" id="PF10025">
    <property type="entry name" value="DUF2267"/>
    <property type="match status" value="1"/>
</dbReference>
<organism evidence="1 2">
    <name type="scientific">Chryseotalea sanaruensis</name>
    <dbReference type="NCBI Taxonomy" id="2482724"/>
    <lineage>
        <taxon>Bacteria</taxon>
        <taxon>Pseudomonadati</taxon>
        <taxon>Bacteroidota</taxon>
        <taxon>Cytophagia</taxon>
        <taxon>Cytophagales</taxon>
        <taxon>Chryseotaleaceae</taxon>
        <taxon>Chryseotalea</taxon>
    </lineage>
</organism>
<dbReference type="Gene3D" id="1.10.490.110">
    <property type="entry name" value="Uncharacterized conserved protein DUF2267"/>
    <property type="match status" value="1"/>
</dbReference>
<dbReference type="InterPro" id="IPR018727">
    <property type="entry name" value="DUF2267"/>
</dbReference>
<protein>
    <submittedName>
        <fullName evidence="1">DUF2267 domain-containing protein</fullName>
    </submittedName>
</protein>
<name>A0A401U6E6_9BACT</name>
<dbReference type="InterPro" id="IPR038282">
    <property type="entry name" value="DUF2267_sf"/>
</dbReference>